<organism evidence="3 4">
    <name type="scientific">Solanum verrucosum</name>
    <dbReference type="NCBI Taxonomy" id="315347"/>
    <lineage>
        <taxon>Eukaryota</taxon>
        <taxon>Viridiplantae</taxon>
        <taxon>Streptophyta</taxon>
        <taxon>Embryophyta</taxon>
        <taxon>Tracheophyta</taxon>
        <taxon>Spermatophyta</taxon>
        <taxon>Magnoliopsida</taxon>
        <taxon>eudicotyledons</taxon>
        <taxon>Gunneridae</taxon>
        <taxon>Pentapetalae</taxon>
        <taxon>asterids</taxon>
        <taxon>lamiids</taxon>
        <taxon>Solanales</taxon>
        <taxon>Solanaceae</taxon>
        <taxon>Solanoideae</taxon>
        <taxon>Solaneae</taxon>
        <taxon>Solanum</taxon>
    </lineage>
</organism>
<evidence type="ECO:0000313" key="4">
    <source>
        <dbReference type="Proteomes" id="UP001234989"/>
    </source>
</evidence>
<evidence type="ECO:0000313" key="2">
    <source>
        <dbReference type="EMBL" id="WMV47634.1"/>
    </source>
</evidence>
<dbReference type="PANTHER" id="PTHR33509:SF40">
    <property type="entry name" value="PROTEIN SENESCENCE-ASSOCIATED GENE 21, MITOCHONDRIAL-LIKE"/>
    <property type="match status" value="1"/>
</dbReference>
<evidence type="ECO:0000256" key="1">
    <source>
        <dbReference type="SAM" id="MobiDB-lite"/>
    </source>
</evidence>
<dbReference type="Proteomes" id="UP001234989">
    <property type="component" value="Chromosome 9"/>
</dbReference>
<dbReference type="EMBL" id="CP133620">
    <property type="protein sequence ID" value="WMV47634.1"/>
    <property type="molecule type" value="Genomic_DNA"/>
</dbReference>
<dbReference type="Pfam" id="PF03242">
    <property type="entry name" value="LEA_3a"/>
    <property type="match status" value="1"/>
</dbReference>
<reference evidence="3" key="1">
    <citation type="submission" date="2023-08" db="EMBL/GenBank/DDBJ databases">
        <title>A de novo genome assembly of Solanum verrucosum Schlechtendal, a Mexican diploid species geographically isolated from the other diploid A-genome species in potato relatives.</title>
        <authorList>
            <person name="Hosaka K."/>
        </authorList>
    </citation>
    <scope>NUCLEOTIDE SEQUENCE</scope>
    <source>
        <tissue evidence="3">Young leaves</tissue>
    </source>
</reference>
<dbReference type="GO" id="GO:0006950">
    <property type="term" value="P:response to stress"/>
    <property type="evidence" value="ECO:0007669"/>
    <property type="project" value="TreeGrafter"/>
</dbReference>
<dbReference type="GO" id="GO:0005739">
    <property type="term" value="C:mitochondrion"/>
    <property type="evidence" value="ECO:0007669"/>
    <property type="project" value="TreeGrafter"/>
</dbReference>
<keyword evidence="4" id="KW-1185">Reference proteome</keyword>
<feature type="compositionally biased region" description="Basic and acidic residues" evidence="1">
    <location>
        <begin position="1"/>
        <end position="10"/>
    </location>
</feature>
<dbReference type="EMBL" id="CP133620">
    <property type="protein sequence ID" value="WMV47637.1"/>
    <property type="molecule type" value="Genomic_DNA"/>
</dbReference>
<dbReference type="PANTHER" id="PTHR33509">
    <property type="entry name" value="LATE EMBRYOGENIS ABUNDANT PROTEIN 2-RELATED"/>
    <property type="match status" value="1"/>
</dbReference>
<dbReference type="AlphaFoldDB" id="A0AAF0UKA0"/>
<gene>
    <name evidence="2" type="ORF">MTR67_041019</name>
    <name evidence="3" type="ORF">MTR67_041022</name>
</gene>
<sequence>MMQKSGEESVKTSWVPDPVTGYYRPEGQANEIDAAELRKMLLKHRSGSN</sequence>
<accession>A0AAF0UKA0</accession>
<feature type="region of interest" description="Disordered" evidence="1">
    <location>
        <begin position="1"/>
        <end position="29"/>
    </location>
</feature>
<proteinExistence type="predicted"/>
<name>A0AAF0UKA0_SOLVR</name>
<evidence type="ECO:0000313" key="3">
    <source>
        <dbReference type="EMBL" id="WMV47637.1"/>
    </source>
</evidence>
<dbReference type="InterPro" id="IPR004926">
    <property type="entry name" value="LEA_3a"/>
</dbReference>
<evidence type="ECO:0008006" key="5">
    <source>
        <dbReference type="Google" id="ProtNLM"/>
    </source>
</evidence>
<protein>
    <recommendedName>
        <fullName evidence="5">Late embryogenesis abundant protein Lea5</fullName>
    </recommendedName>
</protein>